<accession>A0ABZ2LQB4</accession>
<dbReference type="Gene3D" id="3.40.50.1000">
    <property type="entry name" value="HAD superfamily/HAD-like"/>
    <property type="match status" value="1"/>
</dbReference>
<dbReference type="Pfam" id="PF00702">
    <property type="entry name" value="Hydrolase"/>
    <property type="match status" value="1"/>
</dbReference>
<name>A0ABZ2LQB4_9BACT</name>
<gene>
    <name evidence="1" type="ORF">LZC94_28510</name>
</gene>
<dbReference type="InterPro" id="IPR036412">
    <property type="entry name" value="HAD-like_sf"/>
</dbReference>
<dbReference type="PANTHER" id="PTHR43481:SF4">
    <property type="entry name" value="GLYCEROL-1-PHOSPHATE PHOSPHOHYDROLASE 1-RELATED"/>
    <property type="match status" value="1"/>
</dbReference>
<dbReference type="InterPro" id="IPR051806">
    <property type="entry name" value="HAD-like_SPP"/>
</dbReference>
<dbReference type="RefSeq" id="WP_394821409.1">
    <property type="nucleotide sequence ID" value="NZ_CP089984.1"/>
</dbReference>
<keyword evidence="2" id="KW-1185">Reference proteome</keyword>
<dbReference type="InterPro" id="IPR006439">
    <property type="entry name" value="HAD-SF_hydro_IA"/>
</dbReference>
<dbReference type="NCBIfam" id="TIGR01549">
    <property type="entry name" value="HAD-SF-IA-v1"/>
    <property type="match status" value="1"/>
</dbReference>
<organism evidence="1 2">
    <name type="scientific">Pendulispora albinea</name>
    <dbReference type="NCBI Taxonomy" id="2741071"/>
    <lineage>
        <taxon>Bacteria</taxon>
        <taxon>Pseudomonadati</taxon>
        <taxon>Myxococcota</taxon>
        <taxon>Myxococcia</taxon>
        <taxon>Myxococcales</taxon>
        <taxon>Sorangiineae</taxon>
        <taxon>Pendulisporaceae</taxon>
        <taxon>Pendulispora</taxon>
    </lineage>
</organism>
<dbReference type="InterPro" id="IPR023198">
    <property type="entry name" value="PGP-like_dom2"/>
</dbReference>
<evidence type="ECO:0000313" key="1">
    <source>
        <dbReference type="EMBL" id="WXB11789.1"/>
    </source>
</evidence>
<reference evidence="1 2" key="1">
    <citation type="submission" date="2021-12" db="EMBL/GenBank/DDBJ databases">
        <title>Discovery of the Pendulisporaceae a myxobacterial family with distinct sporulation behavior and unique specialized metabolism.</title>
        <authorList>
            <person name="Garcia R."/>
            <person name="Popoff A."/>
            <person name="Bader C.D."/>
            <person name="Loehr J."/>
            <person name="Walesch S."/>
            <person name="Walt C."/>
            <person name="Boldt J."/>
            <person name="Bunk B."/>
            <person name="Haeckl F.J.F.P.J."/>
            <person name="Gunesch A.P."/>
            <person name="Birkelbach J."/>
            <person name="Nuebel U."/>
            <person name="Pietschmann T."/>
            <person name="Bach T."/>
            <person name="Mueller R."/>
        </authorList>
    </citation>
    <scope>NUCLEOTIDE SEQUENCE [LARGE SCALE GENOMIC DNA]</scope>
    <source>
        <strain evidence="1 2">MSr11954</strain>
    </source>
</reference>
<dbReference type="InterPro" id="IPR023214">
    <property type="entry name" value="HAD_sf"/>
</dbReference>
<dbReference type="SUPFAM" id="SSF56784">
    <property type="entry name" value="HAD-like"/>
    <property type="match status" value="1"/>
</dbReference>
<dbReference type="Proteomes" id="UP001370348">
    <property type="component" value="Chromosome"/>
</dbReference>
<evidence type="ECO:0000313" key="2">
    <source>
        <dbReference type="Proteomes" id="UP001370348"/>
    </source>
</evidence>
<dbReference type="NCBIfam" id="TIGR01509">
    <property type="entry name" value="HAD-SF-IA-v3"/>
    <property type="match status" value="1"/>
</dbReference>
<dbReference type="SFLD" id="SFLDS00003">
    <property type="entry name" value="Haloacid_Dehalogenase"/>
    <property type="match status" value="1"/>
</dbReference>
<sequence>MSIFQAVLFDLDGTLVDSEPRSRAAWAKLFHTHSVPCDAALLATFSGRRGHDVMAEHAHAFPAARSIDSLLEEAFGYYFGPDMPSIVAVPGAIELVSRLRETHVPMGIVSSGLRDHVQSILEGIGIAHHFDVLVTSDDVQHGKPSPEGYLKACAKLRIDPTRALAFEDAPAGIAAAKAAGMTCVALTTTQRLQALEHADAVVTDFTQIPWPLALP</sequence>
<dbReference type="PRINTS" id="PR00413">
    <property type="entry name" value="HADHALOGNASE"/>
</dbReference>
<proteinExistence type="predicted"/>
<dbReference type="SFLD" id="SFLDG01129">
    <property type="entry name" value="C1.5:_HAD__Beta-PGM__Phosphata"/>
    <property type="match status" value="1"/>
</dbReference>
<dbReference type="SFLD" id="SFLDG01135">
    <property type="entry name" value="C1.5.6:_HAD__Beta-PGM__Phospha"/>
    <property type="match status" value="1"/>
</dbReference>
<dbReference type="EMBL" id="CP089984">
    <property type="protein sequence ID" value="WXB11789.1"/>
    <property type="molecule type" value="Genomic_DNA"/>
</dbReference>
<dbReference type="PANTHER" id="PTHR43481">
    <property type="entry name" value="FRUCTOSE-1-PHOSPHATE PHOSPHATASE"/>
    <property type="match status" value="1"/>
</dbReference>
<dbReference type="Gene3D" id="1.10.150.240">
    <property type="entry name" value="Putative phosphatase, domain 2"/>
    <property type="match status" value="1"/>
</dbReference>
<protein>
    <submittedName>
        <fullName evidence="1">HAD family phosphatase</fullName>
    </submittedName>
</protein>